<evidence type="ECO:0000256" key="2">
    <source>
        <dbReference type="SAM" id="MobiDB-lite"/>
    </source>
</evidence>
<proteinExistence type="predicted"/>
<evidence type="ECO:0000313" key="4">
    <source>
        <dbReference type="Proteomes" id="UP000308671"/>
    </source>
</evidence>
<feature type="coiled-coil region" evidence="1">
    <location>
        <begin position="44"/>
        <end position="71"/>
    </location>
</feature>
<keyword evidence="1" id="KW-0175">Coiled coil</keyword>
<protein>
    <submittedName>
        <fullName evidence="3">Uncharacterized protein</fullName>
    </submittedName>
</protein>
<evidence type="ECO:0000313" key="3">
    <source>
        <dbReference type="EMBL" id="THV45604.1"/>
    </source>
</evidence>
<keyword evidence="4" id="KW-1185">Reference proteome</keyword>
<accession>A0A4S8QXT1</accession>
<sequence length="163" mass="18787">MGPADMDRGPLDDKMLLDEQAPPGNQTCDDDRQNERGHSIVKDYEDLEVQKAELKKVQDDYRKQIQEFKDAGVEFEDEVMVHKMQIHQILRTIKEMEVEKEVKLGVLRAEQHKLNTAILKFAKSVQKAREATESFGEKIATLQGKLMAAKNREKCLPSEYQDK</sequence>
<reference evidence="3 4" key="1">
    <citation type="submission" date="2017-12" db="EMBL/GenBank/DDBJ databases">
        <title>Comparative genomics of Botrytis spp.</title>
        <authorList>
            <person name="Valero-Jimenez C.A."/>
            <person name="Tapia P."/>
            <person name="Veloso J."/>
            <person name="Silva-Moreno E."/>
            <person name="Staats M."/>
            <person name="Valdes J.H."/>
            <person name="Van Kan J.A.L."/>
        </authorList>
    </citation>
    <scope>NUCLEOTIDE SEQUENCE [LARGE SCALE GENOMIC DNA]</scope>
    <source>
        <strain evidence="3 4">MUCL435</strain>
    </source>
</reference>
<feature type="region of interest" description="Disordered" evidence="2">
    <location>
        <begin position="1"/>
        <end position="41"/>
    </location>
</feature>
<organism evidence="3 4">
    <name type="scientific">Botrytis galanthina</name>
    <dbReference type="NCBI Taxonomy" id="278940"/>
    <lineage>
        <taxon>Eukaryota</taxon>
        <taxon>Fungi</taxon>
        <taxon>Dikarya</taxon>
        <taxon>Ascomycota</taxon>
        <taxon>Pezizomycotina</taxon>
        <taxon>Leotiomycetes</taxon>
        <taxon>Helotiales</taxon>
        <taxon>Sclerotiniaceae</taxon>
        <taxon>Botrytis</taxon>
    </lineage>
</organism>
<comment type="caution">
    <text evidence="3">The sequence shown here is derived from an EMBL/GenBank/DDBJ whole genome shotgun (WGS) entry which is preliminary data.</text>
</comment>
<gene>
    <name evidence="3" type="ORF">BGAL_0470g00040</name>
</gene>
<dbReference type="AlphaFoldDB" id="A0A4S8QXT1"/>
<feature type="compositionally biased region" description="Basic and acidic residues" evidence="2">
    <location>
        <begin position="1"/>
        <end position="17"/>
    </location>
</feature>
<dbReference type="Proteomes" id="UP000308671">
    <property type="component" value="Unassembled WGS sequence"/>
</dbReference>
<feature type="compositionally biased region" description="Basic and acidic residues" evidence="2">
    <location>
        <begin position="29"/>
        <end position="41"/>
    </location>
</feature>
<dbReference type="EMBL" id="PQXL01000469">
    <property type="protein sequence ID" value="THV45604.1"/>
    <property type="molecule type" value="Genomic_DNA"/>
</dbReference>
<evidence type="ECO:0000256" key="1">
    <source>
        <dbReference type="SAM" id="Coils"/>
    </source>
</evidence>
<dbReference type="OrthoDB" id="3559074at2759"/>
<name>A0A4S8QXT1_9HELO</name>